<feature type="region of interest" description="Disordered" evidence="1">
    <location>
        <begin position="123"/>
        <end position="189"/>
    </location>
</feature>
<organism evidence="2 3">
    <name type="scientific">Fusarium oxysporum</name>
    <name type="common">Fusarium vascular wilt</name>
    <dbReference type="NCBI Taxonomy" id="5507"/>
    <lineage>
        <taxon>Eukaryota</taxon>
        <taxon>Fungi</taxon>
        <taxon>Dikarya</taxon>
        <taxon>Ascomycota</taxon>
        <taxon>Pezizomycotina</taxon>
        <taxon>Sordariomycetes</taxon>
        <taxon>Hypocreomycetidae</taxon>
        <taxon>Hypocreales</taxon>
        <taxon>Nectriaceae</taxon>
        <taxon>Fusarium</taxon>
        <taxon>Fusarium oxysporum species complex</taxon>
    </lineage>
</organism>
<evidence type="ECO:0000313" key="2">
    <source>
        <dbReference type="EMBL" id="RKL01295.1"/>
    </source>
</evidence>
<dbReference type="AlphaFoldDB" id="A0A420Q8Z3"/>
<gene>
    <name evidence="2" type="ORF">BFJ68_g12384</name>
</gene>
<accession>A0A420Q8Z3</accession>
<dbReference type="VEuPathDB" id="FungiDB:HZS61_008596"/>
<dbReference type="VEuPathDB" id="FungiDB:FOMG_08939"/>
<dbReference type="VEuPathDB" id="FungiDB:FOIG_15638"/>
<dbReference type="VEuPathDB" id="FungiDB:FOXG_14742"/>
<dbReference type="Proteomes" id="UP000285860">
    <property type="component" value="Unassembled WGS sequence"/>
</dbReference>
<dbReference type="VEuPathDB" id="FungiDB:FOC4_g10004239"/>
<evidence type="ECO:0000313" key="3">
    <source>
        <dbReference type="Proteomes" id="UP000285860"/>
    </source>
</evidence>
<name>A0A420Q8Z3_FUSOX</name>
<comment type="caution">
    <text evidence="2">The sequence shown here is derived from an EMBL/GenBank/DDBJ whole genome shotgun (WGS) entry which is preliminary data.</text>
</comment>
<evidence type="ECO:0000256" key="1">
    <source>
        <dbReference type="SAM" id="MobiDB-lite"/>
    </source>
</evidence>
<protein>
    <submittedName>
        <fullName evidence="2">Uncharacterized protein</fullName>
    </submittedName>
</protein>
<dbReference type="VEuPathDB" id="FungiDB:FOC1_g10001308"/>
<proteinExistence type="predicted"/>
<sequence>MSTRYFDTVTSANVYDTQLKAEIKLANTAITIDDLQASGSNWGRRQLLACQVIVSPTAHNVLPAYIRHRGNEGRPESQEVQDFLNGPDPSLMHYSTHFLISEYGFSLGEMWAALASVKHYPRPRVVSSNEGTPEAKRVRRSTAREGYVNSAGFQISSSNPEDRSSPSAGSDGSGGPSYTEPEPTQELPAEDSAVLLITRVLRHLLYYTQAPRSSRVVDFRPERRRIVSDISELEKQAERCDCTLEAKRRLVVDHGKPKISDECLAQMTCEAMLARLRPMEEQLNNERTIVINATSHYVCFLEFHITEGYIEDLQAGDGPSEPLKVTATYWFDLSDKRGRRGVLENIQGMVGMAMDH</sequence>
<reference evidence="2 3" key="1">
    <citation type="journal article" date="2018" name="Sci. Rep.">
        <title>Characterisation of pathogen-specific regions and novel effector candidates in Fusarium oxysporum f. sp. cepae.</title>
        <authorList>
            <person name="Armitage A.D."/>
            <person name="Taylor A."/>
            <person name="Sobczyk M.K."/>
            <person name="Baxter L."/>
            <person name="Greenfield B.P."/>
            <person name="Bates H.J."/>
            <person name="Wilson F."/>
            <person name="Jackson A.C."/>
            <person name="Ott S."/>
            <person name="Harrison R.J."/>
            <person name="Clarkson J.P."/>
        </authorList>
    </citation>
    <scope>NUCLEOTIDE SEQUENCE [LARGE SCALE GENOMIC DNA]</scope>
    <source>
        <strain evidence="2 3">Fo_A28</strain>
    </source>
</reference>
<dbReference type="EMBL" id="MRCY01000080">
    <property type="protein sequence ID" value="RKL01295.1"/>
    <property type="molecule type" value="Genomic_DNA"/>
</dbReference>
<dbReference type="VEuPathDB" id="FungiDB:FOZG_15839"/>